<reference evidence="2" key="1">
    <citation type="journal article" date="2023" name="Front. Plant Sci.">
        <title>Chromosomal-level genome assembly of Melastoma candidum provides insights into trichome evolution.</title>
        <authorList>
            <person name="Zhong Y."/>
            <person name="Wu W."/>
            <person name="Sun C."/>
            <person name="Zou P."/>
            <person name="Liu Y."/>
            <person name="Dai S."/>
            <person name="Zhou R."/>
        </authorList>
    </citation>
    <scope>NUCLEOTIDE SEQUENCE [LARGE SCALE GENOMIC DNA]</scope>
</reference>
<accession>A0ACB9R6N5</accession>
<evidence type="ECO:0000313" key="2">
    <source>
        <dbReference type="Proteomes" id="UP001057402"/>
    </source>
</evidence>
<keyword evidence="2" id="KW-1185">Reference proteome</keyword>
<comment type="caution">
    <text evidence="1">The sequence shown here is derived from an EMBL/GenBank/DDBJ whole genome shotgun (WGS) entry which is preliminary data.</text>
</comment>
<dbReference type="Proteomes" id="UP001057402">
    <property type="component" value="Chromosome 4"/>
</dbReference>
<evidence type="ECO:0000313" key="1">
    <source>
        <dbReference type="EMBL" id="KAI4373506.1"/>
    </source>
</evidence>
<organism evidence="1 2">
    <name type="scientific">Melastoma candidum</name>
    <dbReference type="NCBI Taxonomy" id="119954"/>
    <lineage>
        <taxon>Eukaryota</taxon>
        <taxon>Viridiplantae</taxon>
        <taxon>Streptophyta</taxon>
        <taxon>Embryophyta</taxon>
        <taxon>Tracheophyta</taxon>
        <taxon>Spermatophyta</taxon>
        <taxon>Magnoliopsida</taxon>
        <taxon>eudicotyledons</taxon>
        <taxon>Gunneridae</taxon>
        <taxon>Pentapetalae</taxon>
        <taxon>rosids</taxon>
        <taxon>malvids</taxon>
        <taxon>Myrtales</taxon>
        <taxon>Melastomataceae</taxon>
        <taxon>Melastomatoideae</taxon>
        <taxon>Melastomateae</taxon>
        <taxon>Melastoma</taxon>
    </lineage>
</organism>
<gene>
    <name evidence="1" type="ORF">MLD38_011625</name>
</gene>
<proteinExistence type="predicted"/>
<sequence length="224" mass="24819">MMTTYLLHLELLPSKIPRLGQRAMAVPTELKAQLLSIPVMIWRSLSALILRCNPWLDVPHTTKAVHQFGWNLTVLLWPALQSVATKQLGALMSESQSSSPPVNVGTEISFASNVQQETESYSMTRDVNGSTSLLDSLDKDQKQDHAMVKPPVDVFPYSDEWLAAMEAAGENILKMKSGAVENSPLERSEPEPSQWSPVRQKNNQAIGLFDCTKFINTNVSTNSP</sequence>
<protein>
    <submittedName>
        <fullName evidence="1">Uncharacterized protein</fullName>
    </submittedName>
</protein>
<name>A0ACB9R6N5_9MYRT</name>
<dbReference type="EMBL" id="CM042883">
    <property type="protein sequence ID" value="KAI4373506.1"/>
    <property type="molecule type" value="Genomic_DNA"/>
</dbReference>